<dbReference type="AlphaFoldDB" id="A0A1Y2MGY6"/>
<dbReference type="STRING" id="2074.BG845_06776"/>
<keyword evidence="1" id="KW-0732">Signal</keyword>
<comment type="caution">
    <text evidence="2">The sequence shown here is derived from an EMBL/GenBank/DDBJ whole genome shotgun (WGS) entry which is preliminary data.</text>
</comment>
<dbReference type="Proteomes" id="UP000194360">
    <property type="component" value="Unassembled WGS sequence"/>
</dbReference>
<feature type="signal peptide" evidence="1">
    <location>
        <begin position="1"/>
        <end position="23"/>
    </location>
</feature>
<gene>
    <name evidence="2" type="ORF">BG845_06776</name>
</gene>
<evidence type="ECO:0000256" key="1">
    <source>
        <dbReference type="SAM" id="SignalP"/>
    </source>
</evidence>
<sequence>MNTVARLSAYGAVAVLLGAGAFATGSAVDVPTAHLQPAPSGAAGHAGGYSAPVIADINSPAHSEGGHQ</sequence>
<evidence type="ECO:0000313" key="3">
    <source>
        <dbReference type="Proteomes" id="UP000194360"/>
    </source>
</evidence>
<proteinExistence type="predicted"/>
<evidence type="ECO:0000313" key="2">
    <source>
        <dbReference type="EMBL" id="OSY34520.1"/>
    </source>
</evidence>
<keyword evidence="3" id="KW-1185">Reference proteome</keyword>
<protein>
    <recommendedName>
        <fullName evidence="4">Chaplin domain-containing protein</fullName>
    </recommendedName>
</protein>
<accession>A0A1Y2MGY6</accession>
<dbReference type="EMBL" id="MIGB01000082">
    <property type="protein sequence ID" value="OSY34520.1"/>
    <property type="molecule type" value="Genomic_DNA"/>
</dbReference>
<feature type="chain" id="PRO_5012756657" description="Chaplin domain-containing protein" evidence="1">
    <location>
        <begin position="24"/>
        <end position="68"/>
    </location>
</feature>
<organism evidence="2 3">
    <name type="scientific">Pseudonocardia autotrophica</name>
    <name type="common">Amycolata autotrophica</name>
    <name type="synonym">Nocardia autotrophica</name>
    <dbReference type="NCBI Taxonomy" id="2074"/>
    <lineage>
        <taxon>Bacteria</taxon>
        <taxon>Bacillati</taxon>
        <taxon>Actinomycetota</taxon>
        <taxon>Actinomycetes</taxon>
        <taxon>Pseudonocardiales</taxon>
        <taxon>Pseudonocardiaceae</taxon>
        <taxon>Pseudonocardia</taxon>
    </lineage>
</organism>
<reference evidence="2 3" key="1">
    <citation type="submission" date="2016-09" db="EMBL/GenBank/DDBJ databases">
        <title>Pseudonocardia autotrophica DSM535, a candidate organism with high potential of specific P450 cytochromes.</title>
        <authorList>
            <person name="Grumaz C."/>
            <person name="Vainshtein Y."/>
            <person name="Kirstahler P."/>
            <person name="Sohn K."/>
        </authorList>
    </citation>
    <scope>NUCLEOTIDE SEQUENCE [LARGE SCALE GENOMIC DNA]</scope>
    <source>
        <strain evidence="2 3">DSM 535</strain>
    </source>
</reference>
<name>A0A1Y2MGY6_PSEAH</name>
<evidence type="ECO:0008006" key="4">
    <source>
        <dbReference type="Google" id="ProtNLM"/>
    </source>
</evidence>